<dbReference type="InterPro" id="IPR013196">
    <property type="entry name" value="HTH_11"/>
</dbReference>
<dbReference type="Gene3D" id="1.10.10.10">
    <property type="entry name" value="Winged helix-like DNA-binding domain superfamily/Winged helix DNA-binding domain"/>
    <property type="match status" value="1"/>
</dbReference>
<dbReference type="Pfam" id="PF08279">
    <property type="entry name" value="HTH_11"/>
    <property type="match status" value="1"/>
</dbReference>
<dbReference type="InterPro" id="IPR036388">
    <property type="entry name" value="WH-like_DNA-bd_sf"/>
</dbReference>
<organism evidence="4 5">
    <name type="scientific">Dehalobacter restrictus</name>
    <dbReference type="NCBI Taxonomy" id="55583"/>
    <lineage>
        <taxon>Bacteria</taxon>
        <taxon>Bacillati</taxon>
        <taxon>Bacillota</taxon>
        <taxon>Clostridia</taxon>
        <taxon>Eubacteriales</taxon>
        <taxon>Desulfitobacteriaceae</taxon>
        <taxon>Dehalobacter</taxon>
    </lineage>
</organism>
<dbReference type="EMBL" id="CP046996">
    <property type="protein sequence ID" value="QGZ99758.1"/>
    <property type="molecule type" value="Genomic_DNA"/>
</dbReference>
<dbReference type="SUPFAM" id="SSF54631">
    <property type="entry name" value="CBS-domain pair"/>
    <property type="match status" value="1"/>
</dbReference>
<dbReference type="CDD" id="cd04617">
    <property type="entry name" value="CBS_pair_CcpN"/>
    <property type="match status" value="1"/>
</dbReference>
<feature type="domain" description="CBS" evidence="3">
    <location>
        <begin position="80"/>
        <end position="136"/>
    </location>
</feature>
<dbReference type="RefSeq" id="WP_068883577.1">
    <property type="nucleotide sequence ID" value="NZ_CP046996.1"/>
</dbReference>
<reference evidence="4 5" key="1">
    <citation type="submission" date="2019-12" db="EMBL/GenBank/DDBJ databases">
        <title>Sequence classification of anaerobic respiratory reductive dehalogenases: First we see many, then we see few.</title>
        <authorList>
            <person name="Molenda O."/>
            <person name="Puentes Jacome L.A."/>
            <person name="Cao X."/>
            <person name="Nesbo C.L."/>
            <person name="Tang S."/>
            <person name="Morson N."/>
            <person name="Patron J."/>
            <person name="Lomheim L."/>
            <person name="Wishart D.S."/>
            <person name="Edwards E.A."/>
        </authorList>
    </citation>
    <scope>NUCLEOTIDE SEQUENCE [LARGE SCALE GENOMIC DNA]</scope>
    <source>
        <strain evidence="4 5">12DCA</strain>
    </source>
</reference>
<sequence>MQLSERQEKILELVKKSSPMTGEQIASQLNLNRATLRPDLTILTMAGVLEARPRVGYFYNGNAGPSPIAQRFRQLRVGDFKSIAAAVKESVSIYDAVVSMFTNNVGSLIVINDERELKGMVSRKDILKASLGNMDLHGMPISVIMTRMPNIIMAASDESVLEAARKLVQHQIDTLPVVESYINEGGRESFEVVGRFTKTNVTSLFVELGQDKFPNTAKWF</sequence>
<gene>
    <name evidence="4" type="ORF">GQ588_03360</name>
</gene>
<evidence type="ECO:0000313" key="5">
    <source>
        <dbReference type="Proteomes" id="UP000430508"/>
    </source>
</evidence>
<keyword evidence="2" id="KW-0129">CBS domain</keyword>
<protein>
    <submittedName>
        <fullName evidence="4">CBS domain-containing protein</fullName>
    </submittedName>
</protein>
<dbReference type="InterPro" id="IPR051462">
    <property type="entry name" value="CBS_domain-containing"/>
</dbReference>
<dbReference type="Pfam" id="PF00571">
    <property type="entry name" value="CBS"/>
    <property type="match status" value="2"/>
</dbReference>
<dbReference type="PROSITE" id="PS51371">
    <property type="entry name" value="CBS"/>
    <property type="match status" value="2"/>
</dbReference>
<dbReference type="PIRSF" id="PIRSF026546">
    <property type="entry name" value="UCP026546_CBS_YqzB"/>
    <property type="match status" value="1"/>
</dbReference>
<evidence type="ECO:0000313" key="4">
    <source>
        <dbReference type="EMBL" id="QGZ99758.1"/>
    </source>
</evidence>
<keyword evidence="1" id="KW-0677">Repeat</keyword>
<dbReference type="Proteomes" id="UP000430508">
    <property type="component" value="Chromosome"/>
</dbReference>
<feature type="domain" description="CBS" evidence="3">
    <location>
        <begin position="145"/>
        <end position="212"/>
    </location>
</feature>
<dbReference type="InterPro" id="IPR016842">
    <property type="entry name" value="UCP026546_HTH-CBS"/>
</dbReference>
<dbReference type="SUPFAM" id="SSF46785">
    <property type="entry name" value="Winged helix' DNA-binding domain"/>
    <property type="match status" value="1"/>
</dbReference>
<dbReference type="Gene3D" id="3.10.580.10">
    <property type="entry name" value="CBS-domain"/>
    <property type="match status" value="1"/>
</dbReference>
<dbReference type="SMART" id="SM00116">
    <property type="entry name" value="CBS"/>
    <property type="match status" value="2"/>
</dbReference>
<evidence type="ECO:0000259" key="3">
    <source>
        <dbReference type="PROSITE" id="PS51371"/>
    </source>
</evidence>
<dbReference type="AlphaFoldDB" id="A0A857DGV8"/>
<evidence type="ECO:0000256" key="2">
    <source>
        <dbReference type="PROSITE-ProRule" id="PRU00703"/>
    </source>
</evidence>
<dbReference type="InterPro" id="IPR000644">
    <property type="entry name" value="CBS_dom"/>
</dbReference>
<name>A0A857DGV8_9FIRM</name>
<dbReference type="PANTHER" id="PTHR48108:SF32">
    <property type="entry name" value="TRANSCRIPTIONAL REPRESSOR CCPN"/>
    <property type="match status" value="1"/>
</dbReference>
<evidence type="ECO:0000256" key="1">
    <source>
        <dbReference type="ARBA" id="ARBA00022737"/>
    </source>
</evidence>
<dbReference type="PANTHER" id="PTHR48108">
    <property type="entry name" value="CBS DOMAIN-CONTAINING PROTEIN CBSX2, CHLOROPLASTIC"/>
    <property type="match status" value="1"/>
</dbReference>
<dbReference type="InterPro" id="IPR046342">
    <property type="entry name" value="CBS_dom_sf"/>
</dbReference>
<dbReference type="InterPro" id="IPR036390">
    <property type="entry name" value="WH_DNA-bd_sf"/>
</dbReference>
<proteinExistence type="predicted"/>
<accession>A0A857DGV8</accession>